<evidence type="ECO:0000313" key="3">
    <source>
        <dbReference type="Proteomes" id="UP000250443"/>
    </source>
</evidence>
<dbReference type="CDD" id="cd06530">
    <property type="entry name" value="S26_SPase_I"/>
    <property type="match status" value="1"/>
</dbReference>
<dbReference type="InterPro" id="IPR019533">
    <property type="entry name" value="Peptidase_S26"/>
</dbReference>
<protein>
    <submittedName>
        <fullName evidence="2">Sex pilus assembly protein TrhP</fullName>
    </submittedName>
</protein>
<dbReference type="AlphaFoldDB" id="A0A2X2BX13"/>
<feature type="domain" description="Peptidase S26" evidence="1">
    <location>
        <begin position="59"/>
        <end position="171"/>
    </location>
</feature>
<dbReference type="RefSeq" id="WP_010799372.1">
    <property type="nucleotide sequence ID" value="NZ_CP053065.1"/>
</dbReference>
<accession>A0A2X2BX13</accession>
<reference evidence="2 3" key="1">
    <citation type="submission" date="2018-06" db="EMBL/GenBank/DDBJ databases">
        <authorList>
            <consortium name="Pathogen Informatics"/>
            <person name="Doyle S."/>
        </authorList>
    </citation>
    <scope>NUCLEOTIDE SEQUENCE [LARGE SCALE GENOMIC DNA]</scope>
    <source>
        <strain evidence="2 3">NCTC11842</strain>
    </source>
</reference>
<gene>
    <name evidence="2" type="primary">trhP</name>
    <name evidence="2" type="ORF">NCTC11842_00412</name>
</gene>
<dbReference type="Gene3D" id="2.10.109.10">
    <property type="entry name" value="Umud Fragment, subunit A"/>
    <property type="match status" value="1"/>
</dbReference>
<dbReference type="Pfam" id="PF10502">
    <property type="entry name" value="Peptidase_S26"/>
    <property type="match status" value="1"/>
</dbReference>
<dbReference type="GO" id="GO:0006465">
    <property type="term" value="P:signal peptide processing"/>
    <property type="evidence" value="ECO:0007669"/>
    <property type="project" value="InterPro"/>
</dbReference>
<dbReference type="InterPro" id="IPR036286">
    <property type="entry name" value="LexA/Signal_pep-like_sf"/>
</dbReference>
<dbReference type="GO" id="GO:0004252">
    <property type="term" value="F:serine-type endopeptidase activity"/>
    <property type="evidence" value="ECO:0007669"/>
    <property type="project" value="InterPro"/>
</dbReference>
<evidence type="ECO:0000259" key="1">
    <source>
        <dbReference type="Pfam" id="PF10502"/>
    </source>
</evidence>
<dbReference type="Proteomes" id="UP000250443">
    <property type="component" value="Unassembled WGS sequence"/>
</dbReference>
<organism evidence="2 3">
    <name type="scientific">Pseudomonas luteola</name>
    <dbReference type="NCBI Taxonomy" id="47886"/>
    <lineage>
        <taxon>Bacteria</taxon>
        <taxon>Pseudomonadati</taxon>
        <taxon>Pseudomonadota</taxon>
        <taxon>Gammaproteobacteria</taxon>
        <taxon>Pseudomonadales</taxon>
        <taxon>Pseudomonadaceae</taxon>
        <taxon>Pseudomonas</taxon>
    </lineage>
</organism>
<proteinExistence type="predicted"/>
<sequence>MRRFDRIVNKKESWGRFTVKMALTTALIVGSGAMFFSRFTFAYDPQQVISIKGYSFYLIDRGDKSMEKGKLYAFHPKVIPGIYTPEHRLVKYLRGVPSDQVEINLKEQVKVNGEIVAVGLVHADKLGRSRSSFIGKGTLGPNAYWFMGDAPLSFDSRYWGTVTKEQIIGRSYPLF</sequence>
<dbReference type="EMBL" id="UAUF01000002">
    <property type="protein sequence ID" value="SPZ00267.1"/>
    <property type="molecule type" value="Genomic_DNA"/>
</dbReference>
<evidence type="ECO:0000313" key="2">
    <source>
        <dbReference type="EMBL" id="SPZ00267.1"/>
    </source>
</evidence>
<name>A0A2X2BX13_PSELU</name>
<dbReference type="SUPFAM" id="SSF51306">
    <property type="entry name" value="LexA/Signal peptidase"/>
    <property type="match status" value="1"/>
</dbReference>